<dbReference type="InterPro" id="IPR000172">
    <property type="entry name" value="GMC_OxRdtase_N"/>
</dbReference>
<dbReference type="RefSeq" id="WP_311162529.1">
    <property type="nucleotide sequence ID" value="NZ_JAVQLW010000004.1"/>
</dbReference>
<dbReference type="EMBL" id="JAVQLW010000004">
    <property type="protein sequence ID" value="MDS9469796.1"/>
    <property type="molecule type" value="Genomic_DNA"/>
</dbReference>
<dbReference type="Pfam" id="PF00732">
    <property type="entry name" value="GMC_oxred_N"/>
    <property type="match status" value="1"/>
</dbReference>
<dbReference type="Proteomes" id="UP001269144">
    <property type="component" value="Unassembled WGS sequence"/>
</dbReference>
<keyword evidence="3" id="KW-0285">Flavoprotein</keyword>
<dbReference type="InterPro" id="IPR012132">
    <property type="entry name" value="GMC_OxRdtase"/>
</dbReference>
<evidence type="ECO:0000256" key="3">
    <source>
        <dbReference type="ARBA" id="ARBA00022630"/>
    </source>
</evidence>
<gene>
    <name evidence="6" type="ORF">RGQ15_19745</name>
</gene>
<dbReference type="SUPFAM" id="SSF51905">
    <property type="entry name" value="FAD/NAD(P)-binding domain"/>
    <property type="match status" value="1"/>
</dbReference>
<dbReference type="PANTHER" id="PTHR11552:SF147">
    <property type="entry name" value="CHOLINE DEHYDROGENASE, MITOCHONDRIAL"/>
    <property type="match status" value="1"/>
</dbReference>
<comment type="caution">
    <text evidence="6">The sequence shown here is derived from an EMBL/GenBank/DDBJ whole genome shotgun (WGS) entry which is preliminary data.</text>
</comment>
<accession>A0ABU2HXL9</accession>
<dbReference type="Gene3D" id="3.30.560.10">
    <property type="entry name" value="Glucose Oxidase, domain 3"/>
    <property type="match status" value="1"/>
</dbReference>
<dbReference type="InterPro" id="IPR036188">
    <property type="entry name" value="FAD/NAD-bd_sf"/>
</dbReference>
<keyword evidence="4" id="KW-0274">FAD</keyword>
<reference evidence="7" key="1">
    <citation type="submission" date="2023-07" db="EMBL/GenBank/DDBJ databases">
        <title>Paracoccus sp. MBLB3053 whole genome sequence.</title>
        <authorList>
            <person name="Hwang C.Y."/>
            <person name="Cho E.-S."/>
            <person name="Seo M.-J."/>
        </authorList>
    </citation>
    <scope>NUCLEOTIDE SEQUENCE [LARGE SCALE GENOMIC DNA]</scope>
    <source>
        <strain evidence="7">MBLB3053</strain>
    </source>
</reference>
<name>A0ABU2HXL9_9RHOB</name>
<evidence type="ECO:0000256" key="4">
    <source>
        <dbReference type="ARBA" id="ARBA00022827"/>
    </source>
</evidence>
<evidence type="ECO:0000313" key="7">
    <source>
        <dbReference type="Proteomes" id="UP001269144"/>
    </source>
</evidence>
<dbReference type="InterPro" id="IPR007867">
    <property type="entry name" value="GMC_OxRtase_C"/>
</dbReference>
<dbReference type="PROSITE" id="PS00624">
    <property type="entry name" value="GMC_OXRED_2"/>
    <property type="match status" value="1"/>
</dbReference>
<evidence type="ECO:0000256" key="1">
    <source>
        <dbReference type="ARBA" id="ARBA00001974"/>
    </source>
</evidence>
<dbReference type="Pfam" id="PF13450">
    <property type="entry name" value="NAD_binding_8"/>
    <property type="match status" value="1"/>
</dbReference>
<organism evidence="6 7">
    <name type="scientific">Paracoccus aurantius</name>
    <dbReference type="NCBI Taxonomy" id="3073814"/>
    <lineage>
        <taxon>Bacteria</taxon>
        <taxon>Pseudomonadati</taxon>
        <taxon>Pseudomonadota</taxon>
        <taxon>Alphaproteobacteria</taxon>
        <taxon>Rhodobacterales</taxon>
        <taxon>Paracoccaceae</taxon>
        <taxon>Paracoccus</taxon>
    </lineage>
</organism>
<dbReference type="Pfam" id="PF05199">
    <property type="entry name" value="GMC_oxred_C"/>
    <property type="match status" value="1"/>
</dbReference>
<evidence type="ECO:0000313" key="6">
    <source>
        <dbReference type="EMBL" id="MDS9469796.1"/>
    </source>
</evidence>
<comment type="similarity">
    <text evidence="2">Belongs to the GMC oxidoreductase family.</text>
</comment>
<feature type="domain" description="Glucose-methanol-choline oxidoreductase N-terminal" evidence="5">
    <location>
        <begin position="329"/>
        <end position="343"/>
    </location>
</feature>
<sequence>MHREAVDYVVVGSGAGGGTVAARLAESGMRVLLLEAGGDPRNLTGGVRGMPDGNRLPDDYDVPAFHCFASENEALRWDFYVNHYAVPDRQARDWRAGPEGVLYPRAGTLGGCTAHNAMILVCPHHEDWRRIEALTGDASWSPREMQRHFRRLEDCHYRPVQRRLAALGIDRTGHGYDGWLATDKGIPRAALRDDELVDMVLSSVRKIAGERADLGERLRWFLESAADPNDIDRLEDAAEGLCYTPLSTRRGRRVGSRERVLDVARRHPDRLIVELDALATRVVLDASGRAIGVDYLKGERLYRAHAVPNNDPGEPHHIAARREVILAGGAFNTPQLLMLSGIGDPAELGRHGIDLRARLDGVGCNLQDRYEVAVINRMAFDRWESLAGADFAVGDALWRAWDKHGSSLYATNGAGIGVIRRSTPDAPLPDLFCMALLAHFDGYYPGYAAELSRHFNCLTWAVLKAHTANRAGRVRLASADPRDRPRIDFNYLDEGSEGHEADLRGVVEGVKLVRRITEPLRRRGLIAAEEVPGDGVQSDDEIAAYIRDNAWGHHASCSCRIGPKDEGGVLDSRFRVHGVPGLRVVDASVFPRIPGFFIAAAVYMVGEKAAETILEDAKRQPLTEEATNGI</sequence>
<keyword evidence="7" id="KW-1185">Reference proteome</keyword>
<proteinExistence type="inferred from homology"/>
<dbReference type="PANTHER" id="PTHR11552">
    <property type="entry name" value="GLUCOSE-METHANOL-CHOLINE GMC OXIDOREDUCTASE"/>
    <property type="match status" value="1"/>
</dbReference>
<dbReference type="SUPFAM" id="SSF54373">
    <property type="entry name" value="FAD-linked reductases, C-terminal domain"/>
    <property type="match status" value="1"/>
</dbReference>
<evidence type="ECO:0000256" key="2">
    <source>
        <dbReference type="ARBA" id="ARBA00010790"/>
    </source>
</evidence>
<dbReference type="PIRSF" id="PIRSF000137">
    <property type="entry name" value="Alcohol_oxidase"/>
    <property type="match status" value="1"/>
</dbReference>
<dbReference type="Gene3D" id="3.50.50.60">
    <property type="entry name" value="FAD/NAD(P)-binding domain"/>
    <property type="match status" value="1"/>
</dbReference>
<comment type="cofactor">
    <cofactor evidence="1">
        <name>FAD</name>
        <dbReference type="ChEBI" id="CHEBI:57692"/>
    </cofactor>
</comment>
<protein>
    <submittedName>
        <fullName evidence="6">GMC family oxidoreductase</fullName>
    </submittedName>
</protein>
<evidence type="ECO:0000259" key="5">
    <source>
        <dbReference type="PROSITE" id="PS00624"/>
    </source>
</evidence>